<reference evidence="9" key="1">
    <citation type="journal article" date="2019" name="Gigascience">
        <title>De novo genome assembly of the endangered Acer yangbiense, a plant species with extremely small populations endemic to Yunnan Province, China.</title>
        <authorList>
            <person name="Yang J."/>
            <person name="Wariss H.M."/>
            <person name="Tao L."/>
            <person name="Zhang R."/>
            <person name="Yun Q."/>
            <person name="Hollingsworth P."/>
            <person name="Dao Z."/>
            <person name="Luo G."/>
            <person name="Guo H."/>
            <person name="Ma Y."/>
            <person name="Sun W."/>
        </authorList>
    </citation>
    <scope>NUCLEOTIDE SEQUENCE [LARGE SCALE GENOMIC DNA]</scope>
    <source>
        <strain evidence="9">cv. br00</strain>
    </source>
</reference>
<comment type="subcellular location">
    <subcellularLocation>
        <location evidence="1 7">Secreted</location>
    </subcellularLocation>
</comment>
<keyword evidence="4 7" id="KW-0964">Secreted</keyword>
<dbReference type="AlphaFoldDB" id="A0A5N5KX35"/>
<protein>
    <recommendedName>
        <fullName evidence="7">Epidermal patterning factor-like protein</fullName>
    </recommendedName>
</protein>
<evidence type="ECO:0000256" key="5">
    <source>
        <dbReference type="ARBA" id="ARBA00022729"/>
    </source>
</evidence>
<keyword evidence="6" id="KW-1015">Disulfide bond</keyword>
<name>A0A5N5KX35_9ROSI</name>
<dbReference type="EMBL" id="VDCV01000011">
    <property type="protein sequence ID" value="KAB5534668.1"/>
    <property type="molecule type" value="Genomic_DNA"/>
</dbReference>
<accession>A0A5N5KX35</accession>
<evidence type="ECO:0000256" key="6">
    <source>
        <dbReference type="ARBA" id="ARBA00023157"/>
    </source>
</evidence>
<evidence type="ECO:0000313" key="9">
    <source>
        <dbReference type="Proteomes" id="UP000326939"/>
    </source>
</evidence>
<dbReference type="PANTHER" id="PTHR33109">
    <property type="entry name" value="EPIDERMAL PATTERNING FACTOR-LIKE PROTEIN 4"/>
    <property type="match status" value="1"/>
</dbReference>
<gene>
    <name evidence="8" type="ORF">DKX38_017754</name>
</gene>
<comment type="similarity">
    <text evidence="2 7">Belongs to the plant cysteine rich small secretory peptide family. Epidermal patterning factor subfamily.</text>
</comment>
<keyword evidence="5" id="KW-0732">Signal</keyword>
<keyword evidence="3 7" id="KW-0217">Developmental protein</keyword>
<evidence type="ECO:0000313" key="8">
    <source>
        <dbReference type="EMBL" id="KAB5534668.1"/>
    </source>
</evidence>
<evidence type="ECO:0000256" key="1">
    <source>
        <dbReference type="ARBA" id="ARBA00004613"/>
    </source>
</evidence>
<evidence type="ECO:0000256" key="2">
    <source>
        <dbReference type="ARBA" id="ARBA00008127"/>
    </source>
</evidence>
<dbReference type="GO" id="GO:0005576">
    <property type="term" value="C:extracellular region"/>
    <property type="evidence" value="ECO:0007669"/>
    <property type="project" value="UniProtKB-SubCell"/>
</dbReference>
<dbReference type="InterPro" id="IPR039455">
    <property type="entry name" value="EPFL"/>
</dbReference>
<keyword evidence="9" id="KW-1185">Reference proteome</keyword>
<sequence length="126" mass="13765">MKHPIFCVLAILAAAALIITLTTMSAARTSRHSNRERYTTWPRRRSSAMGRLALTSNGEARERMKHDGAHPLQIAGSRLPDCSHACGSCTPCVLKIVTSLCSALSQSEACPISYKCLCNNKYYPVP</sequence>
<dbReference type="PANTHER" id="PTHR33109:SF41">
    <property type="entry name" value="PROTEIN EPIDERMAL PATTERNING FACTOR 1"/>
    <property type="match status" value="1"/>
</dbReference>
<comment type="function">
    <text evidence="7">Controls stomatal patterning.</text>
</comment>
<evidence type="ECO:0000256" key="7">
    <source>
        <dbReference type="RuleBase" id="RU367102"/>
    </source>
</evidence>
<evidence type="ECO:0000256" key="3">
    <source>
        <dbReference type="ARBA" id="ARBA00022473"/>
    </source>
</evidence>
<proteinExistence type="inferred from homology"/>
<organism evidence="8 9">
    <name type="scientific">Salix brachista</name>
    <dbReference type="NCBI Taxonomy" id="2182728"/>
    <lineage>
        <taxon>Eukaryota</taxon>
        <taxon>Viridiplantae</taxon>
        <taxon>Streptophyta</taxon>
        <taxon>Embryophyta</taxon>
        <taxon>Tracheophyta</taxon>
        <taxon>Spermatophyta</taxon>
        <taxon>Magnoliopsida</taxon>
        <taxon>eudicotyledons</taxon>
        <taxon>Gunneridae</taxon>
        <taxon>Pentapetalae</taxon>
        <taxon>rosids</taxon>
        <taxon>fabids</taxon>
        <taxon>Malpighiales</taxon>
        <taxon>Salicaceae</taxon>
        <taxon>Saliceae</taxon>
        <taxon>Salix</taxon>
    </lineage>
</organism>
<dbReference type="GO" id="GO:0010052">
    <property type="term" value="P:guard cell differentiation"/>
    <property type="evidence" value="ECO:0007669"/>
    <property type="project" value="UniProtKB-UniRule"/>
</dbReference>
<evidence type="ECO:0000256" key="4">
    <source>
        <dbReference type="ARBA" id="ARBA00022525"/>
    </source>
</evidence>
<dbReference type="Pfam" id="PF17181">
    <property type="entry name" value="EPF"/>
    <property type="match status" value="1"/>
</dbReference>
<dbReference type="Proteomes" id="UP000326939">
    <property type="component" value="Chromosome 11"/>
</dbReference>
<comment type="caution">
    <text evidence="8">The sequence shown here is derived from an EMBL/GenBank/DDBJ whole genome shotgun (WGS) entry which is preliminary data.</text>
</comment>